<reference evidence="3" key="1">
    <citation type="journal article" date="2019" name="MBio">
        <title>Virus Genomes from Deep Sea Sediments Expand the Ocean Megavirome and Support Independent Origins of Viral Gigantism.</title>
        <authorList>
            <person name="Backstrom D."/>
            <person name="Yutin N."/>
            <person name="Jorgensen S.L."/>
            <person name="Dharamshi J."/>
            <person name="Homa F."/>
            <person name="Zaremba-Niedwiedzka K."/>
            <person name="Spang A."/>
            <person name="Wolf Y.I."/>
            <person name="Koonin E.V."/>
            <person name="Ettema T.J."/>
        </authorList>
    </citation>
    <scope>NUCLEOTIDE SEQUENCE</scope>
</reference>
<dbReference type="InterPro" id="IPR027417">
    <property type="entry name" value="P-loop_NTPase"/>
</dbReference>
<dbReference type="EMBL" id="MK500334">
    <property type="protein sequence ID" value="QBK86426.1"/>
    <property type="molecule type" value="Genomic_DNA"/>
</dbReference>
<dbReference type="Gene3D" id="3.40.50.300">
    <property type="entry name" value="P-loop containing nucleotide triphosphate hydrolases"/>
    <property type="match status" value="2"/>
</dbReference>
<gene>
    <name evidence="3" type="ORF">LCMAC102_02210</name>
</gene>
<evidence type="ECO:0000259" key="2">
    <source>
        <dbReference type="Pfam" id="PF13476"/>
    </source>
</evidence>
<organism evidence="3">
    <name type="scientific">Marseillevirus LCMAC102</name>
    <dbReference type="NCBI Taxonomy" id="2506603"/>
    <lineage>
        <taxon>Viruses</taxon>
        <taxon>Varidnaviria</taxon>
        <taxon>Bamfordvirae</taxon>
        <taxon>Nucleocytoviricota</taxon>
        <taxon>Megaviricetes</taxon>
        <taxon>Pimascovirales</taxon>
        <taxon>Pimascovirales incertae sedis</taxon>
        <taxon>Marseilleviridae</taxon>
    </lineage>
</organism>
<dbReference type="Pfam" id="PF13476">
    <property type="entry name" value="AAA_23"/>
    <property type="match status" value="1"/>
</dbReference>
<dbReference type="PANTHER" id="PTHR32114:SF2">
    <property type="entry name" value="ABC TRANSPORTER ABCH.3"/>
    <property type="match status" value="1"/>
</dbReference>
<protein>
    <submittedName>
        <fullName evidence="3">Chromosome segregation ATPase</fullName>
    </submittedName>
</protein>
<name>A0A481YVA4_9VIRU</name>
<feature type="domain" description="Rad50/SbcC-type AAA" evidence="2">
    <location>
        <begin position="2"/>
        <end position="209"/>
    </location>
</feature>
<dbReference type="GO" id="GO:0016887">
    <property type="term" value="F:ATP hydrolysis activity"/>
    <property type="evidence" value="ECO:0007669"/>
    <property type="project" value="InterPro"/>
</dbReference>
<evidence type="ECO:0000313" key="3">
    <source>
        <dbReference type="EMBL" id="QBK86426.1"/>
    </source>
</evidence>
<dbReference type="SUPFAM" id="SSF52540">
    <property type="entry name" value="P-loop containing nucleoside triphosphate hydrolases"/>
    <property type="match status" value="1"/>
</dbReference>
<dbReference type="InterPro" id="IPR038729">
    <property type="entry name" value="Rad50/SbcC_AAA"/>
</dbReference>
<dbReference type="InterPro" id="IPR025662">
    <property type="entry name" value="Sigma_54_int_dom_ATP-bd_1"/>
</dbReference>
<keyword evidence="1" id="KW-0175">Coiled coil</keyword>
<sequence>MKIQLKNFRCHRDAKFELPDEGLILLAGESGVGKTTILNAIVYALYGNIRLPYSHGGNTCTVVLEFKNTVITRSNRPNRLLVNYNETEYEDDAAQGVIHNLFGMNFREFMASSYIVQRLENSVISMTPSDQLKFIETLAFNDELHLEYKKKFREKVKECKSAVTYIEGQISIFEQQLENAKKMLPSNPPKLSKINIKQVRKEYSNIQSYISSFDNTLSTLKSELQELKHKESQNQELEANKHQFEIEFSQFQQLQVNLGDILNIGDIEISLENARTSLEHTKAYLAYKSAIEKAENFRHEHISTLKQKITNLRETLPSDEFWEKYNSIDSDRQKYEKESKIIQEAKFKRESGITTIKQILAKVKKIYSPQASRIRKTEALLNFLNKKEKVLDGKVYKCPKCDVYLCIHKDSLMVTKNDEEKSGESDKGNIQGWITELEKAKELEETVVPKFTIDFNYENAKEFETKAAEYHQFEKSIQDIDILELPSSIDALFNEAKLYNGEFPNNFVPTCSADTLTIKVAELKNQLGEERKKRSDNESYAREINTRKKKINDINKCLGKKFLSSQTVRRTVGTVEDEISAHQINLLKRSSRLTTLQELLSIITNHEKYKNDLSAVEKLEKELGSKRIESTMAKRQLQGAIGLEEAGKEAEILAMEKTIESINEHAHGYLETLFKDPIVVRLESYKINTKNTKKAQINTRVEYQGDRYNSINELSGGEGQRCELAFILAVNDMIGSNILLLDECLNNLDAEINTEVLSYLYKLSCNKLILVVSHEAIRGIFDKIVEIV</sequence>
<dbReference type="PANTHER" id="PTHR32114">
    <property type="entry name" value="ABC TRANSPORTER ABCH.3"/>
    <property type="match status" value="1"/>
</dbReference>
<dbReference type="GO" id="GO:0006302">
    <property type="term" value="P:double-strand break repair"/>
    <property type="evidence" value="ECO:0007669"/>
    <property type="project" value="InterPro"/>
</dbReference>
<proteinExistence type="predicted"/>
<dbReference type="PROSITE" id="PS00675">
    <property type="entry name" value="SIGMA54_INTERACT_1"/>
    <property type="match status" value="1"/>
</dbReference>
<feature type="coiled-coil region" evidence="1">
    <location>
        <begin position="210"/>
        <end position="254"/>
    </location>
</feature>
<accession>A0A481YVA4</accession>
<evidence type="ECO:0000256" key="1">
    <source>
        <dbReference type="SAM" id="Coils"/>
    </source>
</evidence>